<proteinExistence type="inferred from homology"/>
<keyword evidence="7" id="KW-0963">Cytoplasm</keyword>
<dbReference type="UniPathway" id="UPA00098">
    <property type="reaction ID" value="UER00360"/>
</dbReference>
<dbReference type="NCBIfam" id="TIGR00407">
    <property type="entry name" value="proA"/>
    <property type="match status" value="1"/>
</dbReference>
<dbReference type="NCBIfam" id="NF001221">
    <property type="entry name" value="PRK00197.1"/>
    <property type="match status" value="1"/>
</dbReference>
<dbReference type="PANTHER" id="PTHR11063">
    <property type="entry name" value="GLUTAMATE SEMIALDEHYDE DEHYDROGENASE"/>
    <property type="match status" value="1"/>
</dbReference>
<sequence length="429" mass="46645">MSEPVDKAAAEARACGRLLQKAPRSEILRRYASLLNEQAGNIFAANQLDLEREEDTNLKKRLKFDQSKLDSVLSGIDTLAAMPEVLGTVELATKLDTGLVLERVRTPIGVLAIIFEARPDALPQIAALAIKSGNAALLKGGKEAGQTNALLFALLREALGAYAPAFHLFEGREAVEAMLKSKDIDLIIPRGSKELVTYIQKNTQIPVLGHADGICHIYIDDTYENESEEALALVLDAKLTYPAACNSLECLLLDKKLSAAFKLKLCQELVSNQVELRLTPSLYQLLESQSFFQPSLCKRALASDFGYEFGAAILAVEEVDGLDAAITHINTFGSGHTDALLSESPASFERFFQGVDSASVYHNCSTRFADGFRYGFGAEVGISTGRMPPRGPVGVEGLLTYKYRLRGAGHITAPYGKSKQFMHESISIN</sequence>
<protein>
    <recommendedName>
        <fullName evidence="7">Gamma-glutamyl phosphate reductase</fullName>
        <shortName evidence="7">GPR</shortName>
        <ecNumber evidence="7">1.2.1.41</ecNumber>
    </recommendedName>
    <alternativeName>
        <fullName evidence="7">Glutamate-5-semialdehyde dehydrogenase</fullName>
    </alternativeName>
    <alternativeName>
        <fullName evidence="7">Glutamyl-gamma-semialdehyde dehydrogenase</fullName>
        <shortName evidence="7">GSA dehydrogenase</shortName>
    </alternativeName>
</protein>
<dbReference type="Gene3D" id="3.40.309.10">
    <property type="entry name" value="Aldehyde Dehydrogenase, Chain A, domain 2"/>
    <property type="match status" value="1"/>
</dbReference>
<dbReference type="PANTHER" id="PTHR11063:SF8">
    <property type="entry name" value="DELTA-1-PYRROLINE-5-CARBOXYLATE SYNTHASE"/>
    <property type="match status" value="1"/>
</dbReference>
<reference evidence="9" key="1">
    <citation type="submission" date="2021-02" db="EMBL/GenBank/DDBJ databases">
        <title>Genome-Resolved Metagenomics of a Microbial Community Performing Photosynthetic Biological Nutrient Removal.</title>
        <authorList>
            <person name="Mcdaniel E.A."/>
        </authorList>
    </citation>
    <scope>NUCLEOTIDE SEQUENCE</scope>
    <source>
        <strain evidence="9">UWPOB_OBS1</strain>
    </source>
</reference>
<comment type="pathway">
    <text evidence="1 7">Amino-acid biosynthesis; L-proline biosynthesis; L-glutamate 5-semialdehyde from L-glutamate: step 2/2.</text>
</comment>
<dbReference type="InterPro" id="IPR016163">
    <property type="entry name" value="Ald_DH_C"/>
</dbReference>
<feature type="domain" description="Aldehyde dehydrogenase" evidence="8">
    <location>
        <begin position="5"/>
        <end position="269"/>
    </location>
</feature>
<dbReference type="EC" id="1.2.1.41" evidence="7"/>
<comment type="caution">
    <text evidence="9">The sequence shown here is derived from an EMBL/GenBank/DDBJ whole genome shotgun (WGS) entry which is preliminary data.</text>
</comment>
<keyword evidence="4 7" id="KW-0521">NADP</keyword>
<comment type="function">
    <text evidence="7">Catalyzes the NADPH-dependent reduction of L-glutamate 5-phosphate into L-glutamate 5-semialdehyde and phosphate. The product spontaneously undergoes cyclization to form 1-pyrroline-5-carboxylate.</text>
</comment>
<evidence type="ECO:0000256" key="2">
    <source>
        <dbReference type="ARBA" id="ARBA00022605"/>
    </source>
</evidence>
<evidence type="ECO:0000256" key="4">
    <source>
        <dbReference type="ARBA" id="ARBA00022857"/>
    </source>
</evidence>
<gene>
    <name evidence="7" type="primary">proA</name>
    <name evidence="9" type="ORF">J0M35_09360</name>
</gene>
<dbReference type="InterPro" id="IPR000965">
    <property type="entry name" value="GPR_dom"/>
</dbReference>
<dbReference type="GO" id="GO:0050661">
    <property type="term" value="F:NADP binding"/>
    <property type="evidence" value="ECO:0007669"/>
    <property type="project" value="InterPro"/>
</dbReference>
<dbReference type="GO" id="GO:0055129">
    <property type="term" value="P:L-proline biosynthetic process"/>
    <property type="evidence" value="ECO:0007669"/>
    <property type="project" value="UniProtKB-UniRule"/>
</dbReference>
<evidence type="ECO:0000259" key="8">
    <source>
        <dbReference type="Pfam" id="PF00171"/>
    </source>
</evidence>
<organism evidence="9 10">
    <name type="scientific">Candidatus Obscuribacter phosphatis</name>
    <dbReference type="NCBI Taxonomy" id="1906157"/>
    <lineage>
        <taxon>Bacteria</taxon>
        <taxon>Bacillati</taxon>
        <taxon>Candidatus Melainabacteria</taxon>
        <taxon>Candidatus Obscuribacterales</taxon>
        <taxon>Candidatus Obscuribacteraceae</taxon>
        <taxon>Candidatus Obscuribacter</taxon>
    </lineage>
</organism>
<dbReference type="Gene3D" id="3.40.605.10">
    <property type="entry name" value="Aldehyde Dehydrogenase, Chain A, domain 1"/>
    <property type="match status" value="1"/>
</dbReference>
<dbReference type="CDD" id="cd07079">
    <property type="entry name" value="ALDH_F18-19_ProA-GPR"/>
    <property type="match status" value="1"/>
</dbReference>
<dbReference type="Pfam" id="PF00171">
    <property type="entry name" value="Aldedh"/>
    <property type="match status" value="1"/>
</dbReference>
<evidence type="ECO:0000256" key="6">
    <source>
        <dbReference type="ARBA" id="ARBA00049024"/>
    </source>
</evidence>
<dbReference type="AlphaFoldDB" id="A0A8J7PMB5"/>
<evidence type="ECO:0000256" key="7">
    <source>
        <dbReference type="HAMAP-Rule" id="MF_00412"/>
    </source>
</evidence>
<name>A0A8J7PMB5_9BACT</name>
<dbReference type="InterPro" id="IPR012134">
    <property type="entry name" value="Glu-5-SA_DH"/>
</dbReference>
<dbReference type="GO" id="GO:0005737">
    <property type="term" value="C:cytoplasm"/>
    <property type="evidence" value="ECO:0007669"/>
    <property type="project" value="UniProtKB-SubCell"/>
</dbReference>
<dbReference type="EMBL" id="JAFLCK010000011">
    <property type="protein sequence ID" value="MBN8660557.1"/>
    <property type="molecule type" value="Genomic_DNA"/>
</dbReference>
<keyword evidence="5 7" id="KW-0560">Oxidoreductase</keyword>
<dbReference type="GO" id="GO:0004350">
    <property type="term" value="F:glutamate-5-semialdehyde dehydrogenase activity"/>
    <property type="evidence" value="ECO:0007669"/>
    <property type="project" value="UniProtKB-UniRule"/>
</dbReference>
<dbReference type="SUPFAM" id="SSF53720">
    <property type="entry name" value="ALDH-like"/>
    <property type="match status" value="1"/>
</dbReference>
<dbReference type="PIRSF" id="PIRSF000151">
    <property type="entry name" value="GPR"/>
    <property type="match status" value="1"/>
</dbReference>
<dbReference type="InterPro" id="IPR016161">
    <property type="entry name" value="Ald_DH/histidinol_DH"/>
</dbReference>
<dbReference type="HAMAP" id="MF_00412">
    <property type="entry name" value="ProA"/>
    <property type="match status" value="1"/>
</dbReference>
<keyword evidence="3 7" id="KW-0641">Proline biosynthesis</keyword>
<dbReference type="Proteomes" id="UP000664277">
    <property type="component" value="Unassembled WGS sequence"/>
</dbReference>
<comment type="similarity">
    <text evidence="7">Belongs to the gamma-glutamyl phosphate reductase family.</text>
</comment>
<evidence type="ECO:0000313" key="10">
    <source>
        <dbReference type="Proteomes" id="UP000664277"/>
    </source>
</evidence>
<comment type="subcellular location">
    <subcellularLocation>
        <location evidence="7">Cytoplasm</location>
    </subcellularLocation>
</comment>
<evidence type="ECO:0000313" key="9">
    <source>
        <dbReference type="EMBL" id="MBN8660557.1"/>
    </source>
</evidence>
<comment type="catalytic activity">
    <reaction evidence="6 7">
        <text>L-glutamate 5-semialdehyde + phosphate + NADP(+) = L-glutamyl 5-phosphate + NADPH + H(+)</text>
        <dbReference type="Rhea" id="RHEA:19541"/>
        <dbReference type="ChEBI" id="CHEBI:15378"/>
        <dbReference type="ChEBI" id="CHEBI:43474"/>
        <dbReference type="ChEBI" id="CHEBI:57783"/>
        <dbReference type="ChEBI" id="CHEBI:58066"/>
        <dbReference type="ChEBI" id="CHEBI:58274"/>
        <dbReference type="ChEBI" id="CHEBI:58349"/>
        <dbReference type="EC" id="1.2.1.41"/>
    </reaction>
</comment>
<keyword evidence="2 7" id="KW-0028">Amino-acid biosynthesis</keyword>
<dbReference type="InterPro" id="IPR015590">
    <property type="entry name" value="Aldehyde_DH_dom"/>
</dbReference>
<evidence type="ECO:0000256" key="3">
    <source>
        <dbReference type="ARBA" id="ARBA00022650"/>
    </source>
</evidence>
<dbReference type="InterPro" id="IPR016162">
    <property type="entry name" value="Ald_DH_N"/>
</dbReference>
<accession>A0A8J7PMB5</accession>
<evidence type="ECO:0000256" key="5">
    <source>
        <dbReference type="ARBA" id="ARBA00023002"/>
    </source>
</evidence>
<evidence type="ECO:0000256" key="1">
    <source>
        <dbReference type="ARBA" id="ARBA00004985"/>
    </source>
</evidence>